<organism evidence="3">
    <name type="scientific">OCS116 cluster bacterium</name>
    <dbReference type="NCBI Taxonomy" id="2030921"/>
    <lineage>
        <taxon>Bacteria</taxon>
        <taxon>Pseudomonadati</taxon>
        <taxon>Pseudomonadota</taxon>
        <taxon>Alphaproteobacteria</taxon>
        <taxon>OCS116 cluster</taxon>
    </lineage>
</organism>
<evidence type="ECO:0000259" key="2">
    <source>
        <dbReference type="PROSITE" id="PS51549"/>
    </source>
</evidence>
<sequence length="136" mass="15246">MKRLAKLFVIFTFIFTNAAFAVETQLKSGDFVDFDNVHQGEGGVVLVQDGDQQILKFVNHFYVTPGPDLYVWLIENPNPKTAQDVKDSPHVQLAKLKSPSGKQSYKIPADIDMSQYSSVVIWCLEFGVLFAHAPLK</sequence>
<comment type="caution">
    <text evidence="3">The sequence shown here is derived from an EMBL/GenBank/DDBJ whole genome shotgun (WGS) entry which is preliminary data.</text>
</comment>
<reference key="1">
    <citation type="submission" date="2017-08" db="EMBL/GenBank/DDBJ databases">
        <title>A dynamic microbial community with high functional redundancy inhabits the cold, oxic subseafloor aquifer.</title>
        <authorList>
            <person name="Tully B.J."/>
            <person name="Wheat C.G."/>
            <person name="Glazer B.T."/>
            <person name="Huber J.A."/>
        </authorList>
    </citation>
    <scope>NUCLEOTIDE SEQUENCE [LARGE SCALE GENOMIC DNA]</scope>
</reference>
<dbReference type="Pfam" id="PF10517">
    <property type="entry name" value="DM13"/>
    <property type="match status" value="1"/>
</dbReference>
<dbReference type="EMBL" id="NVUS01000001">
    <property type="protein sequence ID" value="PCJ03900.1"/>
    <property type="molecule type" value="Genomic_DNA"/>
</dbReference>
<protein>
    <recommendedName>
        <fullName evidence="2">DM13 domain-containing protein</fullName>
    </recommendedName>
</protein>
<feature type="domain" description="DM13" evidence="2">
    <location>
        <begin position="29"/>
        <end position="136"/>
    </location>
</feature>
<feature type="chain" id="PRO_5012788652" description="DM13 domain-containing protein" evidence="1">
    <location>
        <begin position="22"/>
        <end position="136"/>
    </location>
</feature>
<accession>A0A2A4ZAU0</accession>
<dbReference type="AlphaFoldDB" id="A0A2A4ZAU0"/>
<proteinExistence type="predicted"/>
<feature type="signal peptide" evidence="1">
    <location>
        <begin position="1"/>
        <end position="21"/>
    </location>
</feature>
<gene>
    <name evidence="3" type="ORF">COB13_01335</name>
</gene>
<evidence type="ECO:0000256" key="1">
    <source>
        <dbReference type="SAM" id="SignalP"/>
    </source>
</evidence>
<evidence type="ECO:0000313" key="3">
    <source>
        <dbReference type="EMBL" id="PCJ03900.1"/>
    </source>
</evidence>
<name>A0A2A4ZAU0_9PROT</name>
<dbReference type="InterPro" id="IPR019545">
    <property type="entry name" value="DM13_domain"/>
</dbReference>
<dbReference type="PROSITE" id="PS51549">
    <property type="entry name" value="DM13"/>
    <property type="match status" value="1"/>
</dbReference>
<keyword evidence="1" id="KW-0732">Signal</keyword>
<reference evidence="3" key="2">
    <citation type="journal article" date="2018" name="ISME J.">
        <title>A dynamic microbial community with high functional redundancy inhabits the cold, oxic subseafloor aquifer.</title>
        <authorList>
            <person name="Tully B.J."/>
            <person name="Wheat C.G."/>
            <person name="Glazer B.T."/>
            <person name="Huber J.A."/>
        </authorList>
    </citation>
    <scope>NUCLEOTIDE SEQUENCE</scope>
    <source>
        <strain evidence="3">NORP83</strain>
    </source>
</reference>